<accession>A0A3S5BEC3</accession>
<evidence type="ECO:0000256" key="1">
    <source>
        <dbReference type="SAM" id="MobiDB-lite"/>
    </source>
</evidence>
<feature type="compositionally biased region" description="Polar residues" evidence="1">
    <location>
        <begin position="57"/>
        <end position="77"/>
    </location>
</feature>
<dbReference type="EMBL" id="CAAALY010273103">
    <property type="protein sequence ID" value="VEL42204.1"/>
    <property type="molecule type" value="Genomic_DNA"/>
</dbReference>
<feature type="region of interest" description="Disordered" evidence="1">
    <location>
        <begin position="24"/>
        <end position="99"/>
    </location>
</feature>
<evidence type="ECO:0000313" key="3">
    <source>
        <dbReference type="Proteomes" id="UP000784294"/>
    </source>
</evidence>
<dbReference type="Proteomes" id="UP000784294">
    <property type="component" value="Unassembled WGS sequence"/>
</dbReference>
<organism evidence="2 3">
    <name type="scientific">Protopolystoma xenopodis</name>
    <dbReference type="NCBI Taxonomy" id="117903"/>
    <lineage>
        <taxon>Eukaryota</taxon>
        <taxon>Metazoa</taxon>
        <taxon>Spiralia</taxon>
        <taxon>Lophotrochozoa</taxon>
        <taxon>Platyhelminthes</taxon>
        <taxon>Monogenea</taxon>
        <taxon>Polyopisthocotylea</taxon>
        <taxon>Polystomatidea</taxon>
        <taxon>Polystomatidae</taxon>
        <taxon>Protopolystoma</taxon>
    </lineage>
</organism>
<dbReference type="AlphaFoldDB" id="A0A3S5BEC3"/>
<keyword evidence="3" id="KW-1185">Reference proteome</keyword>
<sequence>MSVWLHVCVRRPSSAEAETEVAEMRHLAESGRERETPRRFVKASSSRHHLKAAGRSSARTVLSSRHTSVWQASSSVSLGARPREGDSSSEKKRTKKVSN</sequence>
<gene>
    <name evidence="2" type="ORF">PXEA_LOCUS35644</name>
</gene>
<feature type="compositionally biased region" description="Basic and acidic residues" evidence="1">
    <location>
        <begin position="81"/>
        <end position="91"/>
    </location>
</feature>
<reference evidence="2" key="1">
    <citation type="submission" date="2018-11" db="EMBL/GenBank/DDBJ databases">
        <authorList>
            <consortium name="Pathogen Informatics"/>
        </authorList>
    </citation>
    <scope>NUCLEOTIDE SEQUENCE</scope>
</reference>
<name>A0A3S5BEC3_9PLAT</name>
<feature type="compositionally biased region" description="Basic residues" evidence="1">
    <location>
        <begin position="39"/>
        <end position="52"/>
    </location>
</feature>
<feature type="compositionally biased region" description="Basic and acidic residues" evidence="1">
    <location>
        <begin position="24"/>
        <end position="38"/>
    </location>
</feature>
<evidence type="ECO:0000313" key="2">
    <source>
        <dbReference type="EMBL" id="VEL42204.1"/>
    </source>
</evidence>
<proteinExistence type="predicted"/>
<comment type="caution">
    <text evidence="2">The sequence shown here is derived from an EMBL/GenBank/DDBJ whole genome shotgun (WGS) entry which is preliminary data.</text>
</comment>
<protein>
    <submittedName>
        <fullName evidence="2">Uncharacterized protein</fullName>
    </submittedName>
</protein>